<feature type="domain" description="E3 ubiquitin-protein ligase HECW1/2 N-terminal" evidence="1">
    <location>
        <begin position="93"/>
        <end position="182"/>
    </location>
</feature>
<keyword evidence="3" id="KW-1185">Reference proteome</keyword>
<protein>
    <recommendedName>
        <fullName evidence="1">E3 ubiquitin-protein ligase HECW1/2 N-terminal domain-containing protein</fullName>
    </recommendedName>
</protein>
<dbReference type="InterPro" id="IPR032348">
    <property type="entry name" value="HECW_N"/>
</dbReference>
<dbReference type="Gene3D" id="2.60.40.2840">
    <property type="match status" value="1"/>
</dbReference>
<reference evidence="2 3" key="1">
    <citation type="journal article" date="2018" name="G3 (Bethesda)">
        <title>A High-Quality Reference Genome for the Invasive Mosquitofish Gambusia affinis Using a Chicago Library.</title>
        <authorList>
            <person name="Hoffberg S.L."/>
            <person name="Troendle N.J."/>
            <person name="Glenn T.C."/>
            <person name="Mahmud O."/>
            <person name="Louha S."/>
            <person name="Chalopin D."/>
            <person name="Bennetzen J.L."/>
            <person name="Mauricio R."/>
        </authorList>
    </citation>
    <scope>NUCLEOTIDE SEQUENCE [LARGE SCALE GENOMIC DNA]</scope>
    <source>
        <strain evidence="2">NE01/NJP1002.9</strain>
        <tissue evidence="2">Muscle</tissue>
    </source>
</reference>
<dbReference type="EMBL" id="NHOQ01000961">
    <property type="protein sequence ID" value="PWA27977.1"/>
    <property type="molecule type" value="Genomic_DNA"/>
</dbReference>
<evidence type="ECO:0000259" key="1">
    <source>
        <dbReference type="Pfam" id="PF16562"/>
    </source>
</evidence>
<dbReference type="Pfam" id="PF16562">
    <property type="entry name" value="HECW_N"/>
    <property type="match status" value="1"/>
</dbReference>
<name>A0A315VXH6_GAMAF</name>
<dbReference type="Proteomes" id="UP000250572">
    <property type="component" value="Unassembled WGS sequence"/>
</dbReference>
<gene>
    <name evidence="2" type="ORF">CCH79_00017520</name>
</gene>
<sequence length="313" mass="34888">METNHLIESQLRAEIPEFHPNNEDNTGMNTNERCFCHLNLYQNRLLSLAAMASPTRSGQPRQRCKGAARHSCGPDTYAVNGLNQEALILGLQRSTSDTDLVSPNTRSTLTISSAHYTIGQSEDLLIKWDIKEEVDAGDWIGMYLVDENLSDNFLDYKNRGISGSHKGQIVWKIESNSNFRNCKYLKTTVFWAGLWVEGIIVVCCLRGVGLEGFAASGILVLQVPWLFEELLKAKYDWGQSLVHIAGSKSGLFQVRIELGQGCPLWGKNGAGDRQADWRSICSEAGAVSVLRGKERPESKSKALDLRSYPHLWS</sequence>
<dbReference type="AlphaFoldDB" id="A0A315VXH6"/>
<proteinExistence type="predicted"/>
<organism evidence="2 3">
    <name type="scientific">Gambusia affinis</name>
    <name type="common">Western mosquitofish</name>
    <name type="synonym">Heterandria affinis</name>
    <dbReference type="NCBI Taxonomy" id="33528"/>
    <lineage>
        <taxon>Eukaryota</taxon>
        <taxon>Metazoa</taxon>
        <taxon>Chordata</taxon>
        <taxon>Craniata</taxon>
        <taxon>Vertebrata</taxon>
        <taxon>Euteleostomi</taxon>
        <taxon>Actinopterygii</taxon>
        <taxon>Neopterygii</taxon>
        <taxon>Teleostei</taxon>
        <taxon>Neoteleostei</taxon>
        <taxon>Acanthomorphata</taxon>
        <taxon>Ovalentaria</taxon>
        <taxon>Atherinomorphae</taxon>
        <taxon>Cyprinodontiformes</taxon>
        <taxon>Poeciliidae</taxon>
        <taxon>Poeciliinae</taxon>
        <taxon>Gambusia</taxon>
    </lineage>
</organism>
<evidence type="ECO:0000313" key="2">
    <source>
        <dbReference type="EMBL" id="PWA27977.1"/>
    </source>
</evidence>
<comment type="caution">
    <text evidence="2">The sequence shown here is derived from an EMBL/GenBank/DDBJ whole genome shotgun (WGS) entry which is preliminary data.</text>
</comment>
<evidence type="ECO:0000313" key="3">
    <source>
        <dbReference type="Proteomes" id="UP000250572"/>
    </source>
</evidence>
<accession>A0A315VXH6</accession>